<dbReference type="Proteomes" id="UP001318860">
    <property type="component" value="Unassembled WGS sequence"/>
</dbReference>
<reference evidence="3 4" key="1">
    <citation type="journal article" date="2021" name="Comput. Struct. Biotechnol. J.">
        <title>De novo genome assembly of the potent medicinal plant Rehmannia glutinosa using nanopore technology.</title>
        <authorList>
            <person name="Ma L."/>
            <person name="Dong C."/>
            <person name="Song C."/>
            <person name="Wang X."/>
            <person name="Zheng X."/>
            <person name="Niu Y."/>
            <person name="Chen S."/>
            <person name="Feng W."/>
        </authorList>
    </citation>
    <scope>NUCLEOTIDE SEQUENCE [LARGE SCALE GENOMIC DNA]</scope>
    <source>
        <strain evidence="3">DH-2019</strain>
    </source>
</reference>
<feature type="transmembrane region" description="Helical" evidence="1">
    <location>
        <begin position="60"/>
        <end position="80"/>
    </location>
</feature>
<keyword evidence="1" id="KW-1133">Transmembrane helix</keyword>
<sequence length="459" mass="52396">MWILNFIITSFELHAFMVSRMYPSVVNSGNFSNNSEQTRTPPGFISGISTKCSHNPNSRVVALALIGSLILLGTLFMSVISRTWDSKAISSLVEHIDIYSSDHAFLFIQLNQNRHHTFQLGNRRRPFHFEAMWVKSKECEKVIQDHWNLDLTDIGNKIQNYQLGLLDWSKSEFGNLEKRIKDIKSEISKLKKGVISREVKDRLLECNSQLESLLALHEIKWKQRAKQHWFREKDRNSKFFHAFATARKEVNTISSLCDDQGVAHTDHGKIEQIIGDYFVDIFATSSPNQVDMDQALTRVRTKDLQATGAIHGIAVSRYAPHISHLFFADNTILFGNATISEASSLHFALSLYEKASGQRINRDKSGILFSLNTPSEVRYRITQIINIPEVNGHGKYLGLPSVIGANKHQIFSNILYRIWQKLQGWKEKHISQARRIILIQSVIQSIPTFAMSCFRLPAS</sequence>
<evidence type="ECO:0000256" key="1">
    <source>
        <dbReference type="SAM" id="Phobius"/>
    </source>
</evidence>
<dbReference type="EMBL" id="JABTTQ020000012">
    <property type="protein sequence ID" value="KAK6145175.1"/>
    <property type="molecule type" value="Genomic_DNA"/>
</dbReference>
<keyword evidence="4" id="KW-1185">Reference proteome</keyword>
<feature type="signal peptide" evidence="2">
    <location>
        <begin position="1"/>
        <end position="15"/>
    </location>
</feature>
<dbReference type="PANTHER" id="PTHR33116:SF86">
    <property type="entry name" value="REVERSE TRANSCRIPTASE DOMAIN-CONTAINING PROTEIN"/>
    <property type="match status" value="1"/>
</dbReference>
<evidence type="ECO:0000313" key="3">
    <source>
        <dbReference type="EMBL" id="KAK6145175.1"/>
    </source>
</evidence>
<protein>
    <submittedName>
        <fullName evidence="3">Uncharacterized protein</fullName>
    </submittedName>
</protein>
<keyword evidence="2" id="KW-0732">Signal</keyword>
<organism evidence="3 4">
    <name type="scientific">Rehmannia glutinosa</name>
    <name type="common">Chinese foxglove</name>
    <dbReference type="NCBI Taxonomy" id="99300"/>
    <lineage>
        <taxon>Eukaryota</taxon>
        <taxon>Viridiplantae</taxon>
        <taxon>Streptophyta</taxon>
        <taxon>Embryophyta</taxon>
        <taxon>Tracheophyta</taxon>
        <taxon>Spermatophyta</taxon>
        <taxon>Magnoliopsida</taxon>
        <taxon>eudicotyledons</taxon>
        <taxon>Gunneridae</taxon>
        <taxon>Pentapetalae</taxon>
        <taxon>asterids</taxon>
        <taxon>lamiids</taxon>
        <taxon>Lamiales</taxon>
        <taxon>Orobanchaceae</taxon>
        <taxon>Rehmannieae</taxon>
        <taxon>Rehmannia</taxon>
    </lineage>
</organism>
<evidence type="ECO:0000313" key="4">
    <source>
        <dbReference type="Proteomes" id="UP001318860"/>
    </source>
</evidence>
<evidence type="ECO:0000256" key="2">
    <source>
        <dbReference type="SAM" id="SignalP"/>
    </source>
</evidence>
<feature type="chain" id="PRO_5047521361" evidence="2">
    <location>
        <begin position="16"/>
        <end position="459"/>
    </location>
</feature>
<accession>A0ABR0WDG3</accession>
<keyword evidence="1" id="KW-0812">Transmembrane</keyword>
<keyword evidence="1" id="KW-0472">Membrane</keyword>
<proteinExistence type="predicted"/>
<comment type="caution">
    <text evidence="3">The sequence shown here is derived from an EMBL/GenBank/DDBJ whole genome shotgun (WGS) entry which is preliminary data.</text>
</comment>
<gene>
    <name evidence="3" type="ORF">DH2020_021995</name>
</gene>
<dbReference type="PANTHER" id="PTHR33116">
    <property type="entry name" value="REVERSE TRANSCRIPTASE ZINC-BINDING DOMAIN-CONTAINING PROTEIN-RELATED-RELATED"/>
    <property type="match status" value="1"/>
</dbReference>
<name>A0ABR0WDG3_REHGL</name>